<gene>
    <name evidence="2" type="ORF">N865_12345</name>
</gene>
<dbReference type="AlphaFoldDB" id="W9G425"/>
<dbReference type="PANTHER" id="PTHR38048:SF2">
    <property type="entry name" value="HEMERYTHRIN-LIKE DOMAIN-CONTAINING PROTEIN"/>
    <property type="match status" value="1"/>
</dbReference>
<accession>W9G425</accession>
<dbReference type="Gene3D" id="1.20.120.520">
    <property type="entry name" value="nmb1532 protein domain like"/>
    <property type="match status" value="1"/>
</dbReference>
<dbReference type="InterPro" id="IPR053206">
    <property type="entry name" value="Dimeric_xanthone_biosynth"/>
</dbReference>
<reference evidence="2 3" key="1">
    <citation type="submission" date="2013-08" db="EMBL/GenBank/DDBJ databases">
        <title>Intrasporangium oryzae NRRL B-24470.</title>
        <authorList>
            <person name="Liu H."/>
            <person name="Wang G."/>
        </authorList>
    </citation>
    <scope>NUCLEOTIDE SEQUENCE [LARGE SCALE GENOMIC DNA]</scope>
    <source>
        <strain evidence="2 3">NRRL B-24470</strain>
    </source>
</reference>
<dbReference type="Proteomes" id="UP000019489">
    <property type="component" value="Unassembled WGS sequence"/>
</dbReference>
<protein>
    <recommendedName>
        <fullName evidence="1">Hemerythrin-like domain-containing protein</fullName>
    </recommendedName>
</protein>
<evidence type="ECO:0000313" key="2">
    <source>
        <dbReference type="EMBL" id="EWT00047.1"/>
    </source>
</evidence>
<evidence type="ECO:0000313" key="3">
    <source>
        <dbReference type="Proteomes" id="UP000019489"/>
    </source>
</evidence>
<dbReference type="InterPro" id="IPR012312">
    <property type="entry name" value="Hemerythrin-like"/>
</dbReference>
<evidence type="ECO:0000259" key="1">
    <source>
        <dbReference type="Pfam" id="PF01814"/>
    </source>
</evidence>
<dbReference type="CDD" id="cd12108">
    <property type="entry name" value="Hr-like"/>
    <property type="match status" value="1"/>
</dbReference>
<dbReference type="RefSeq" id="WP_034809269.1">
    <property type="nucleotide sequence ID" value="NZ_AWSA01000057.1"/>
</dbReference>
<dbReference type="STRING" id="1386089.N865_12345"/>
<feature type="domain" description="Hemerythrin-like" evidence="1">
    <location>
        <begin position="13"/>
        <end position="147"/>
    </location>
</feature>
<keyword evidence="3" id="KW-1185">Reference proteome</keyword>
<dbReference type="Pfam" id="PF01814">
    <property type="entry name" value="Hemerythrin"/>
    <property type="match status" value="1"/>
</dbReference>
<sequence>MTSTTHTDQRPDVHDMVVIHRAFRREFPAAARLIRTTPNGDTARAKVVADHLRLCLGGLEMHHTGEDILLWPLLLKRAAPSTGVVETMQAQHHGIDARVEALTPALAAWQAAPTKATGEHLATLVNRFSEALFEHLDLEEREVLPLASRHVTAVEWDQMGEHGSETMRSSELPILFGLILEDADAEERARLLAKLPLAVRVLLRTVGAWQFSRYVTRLRQS</sequence>
<dbReference type="EMBL" id="AWSA01000057">
    <property type="protein sequence ID" value="EWT00047.1"/>
    <property type="molecule type" value="Genomic_DNA"/>
</dbReference>
<comment type="caution">
    <text evidence="2">The sequence shown here is derived from an EMBL/GenBank/DDBJ whole genome shotgun (WGS) entry which is preliminary data.</text>
</comment>
<name>W9G425_9MICO</name>
<dbReference type="PANTHER" id="PTHR38048">
    <property type="entry name" value="EXPRESSED PROTEIN"/>
    <property type="match status" value="1"/>
</dbReference>
<dbReference type="eggNOG" id="COG3945">
    <property type="taxonomic scope" value="Bacteria"/>
</dbReference>
<organism evidence="2 3">
    <name type="scientific">Intrasporangium oryzae NRRL B-24470</name>
    <dbReference type="NCBI Taxonomy" id="1386089"/>
    <lineage>
        <taxon>Bacteria</taxon>
        <taxon>Bacillati</taxon>
        <taxon>Actinomycetota</taxon>
        <taxon>Actinomycetes</taxon>
        <taxon>Micrococcales</taxon>
        <taxon>Intrasporangiaceae</taxon>
        <taxon>Intrasporangium</taxon>
    </lineage>
</organism>
<proteinExistence type="predicted"/>